<keyword evidence="2" id="KW-0963">Cytoplasm</keyword>
<dbReference type="GO" id="GO:0051301">
    <property type="term" value="P:cell division"/>
    <property type="evidence" value="ECO:0007669"/>
    <property type="project" value="UniProtKB-KW"/>
</dbReference>
<keyword evidence="4" id="KW-0159">Chromosome partition</keyword>
<accession>A0A1G9X7Y8</accession>
<feature type="domain" description="Tyr recombinase" evidence="10">
    <location>
        <begin position="115"/>
        <end position="289"/>
    </location>
</feature>
<keyword evidence="3" id="KW-0132">Cell division</keyword>
<dbReference type="PANTHER" id="PTHR30349">
    <property type="entry name" value="PHAGE INTEGRASE-RELATED"/>
    <property type="match status" value="1"/>
</dbReference>
<dbReference type="Pfam" id="PF02899">
    <property type="entry name" value="Phage_int_SAM_1"/>
    <property type="match status" value="1"/>
</dbReference>
<name>A0A1G9X7Y8_9BACI</name>
<evidence type="ECO:0000256" key="4">
    <source>
        <dbReference type="ARBA" id="ARBA00022829"/>
    </source>
</evidence>
<dbReference type="OrthoDB" id="9801717at2"/>
<reference evidence="12 13" key="1">
    <citation type="submission" date="2016-10" db="EMBL/GenBank/DDBJ databases">
        <authorList>
            <person name="de Groot N.N."/>
        </authorList>
    </citation>
    <scope>NUCLEOTIDE SEQUENCE [LARGE SCALE GENOMIC DNA]</scope>
    <source>
        <strain evidence="12 13">CGMCC 1.3442</strain>
    </source>
</reference>
<evidence type="ECO:0000259" key="10">
    <source>
        <dbReference type="PROSITE" id="PS51898"/>
    </source>
</evidence>
<gene>
    <name evidence="12" type="ORF">SAMN05216498_1054</name>
</gene>
<dbReference type="GO" id="GO:0003677">
    <property type="term" value="F:DNA binding"/>
    <property type="evidence" value="ECO:0007669"/>
    <property type="project" value="UniProtKB-UniRule"/>
</dbReference>
<dbReference type="GO" id="GO:0007059">
    <property type="term" value="P:chromosome segregation"/>
    <property type="evidence" value="ECO:0007669"/>
    <property type="project" value="UniProtKB-KW"/>
</dbReference>
<evidence type="ECO:0000256" key="2">
    <source>
        <dbReference type="ARBA" id="ARBA00022490"/>
    </source>
</evidence>
<proteinExistence type="predicted"/>
<feature type="domain" description="Core-binding (CB)" evidence="11">
    <location>
        <begin position="14"/>
        <end position="94"/>
    </location>
</feature>
<dbReference type="PANTHER" id="PTHR30349:SF77">
    <property type="entry name" value="TYROSINE RECOMBINASE XERC"/>
    <property type="match status" value="1"/>
</dbReference>
<evidence type="ECO:0000256" key="6">
    <source>
        <dbReference type="ARBA" id="ARBA00023125"/>
    </source>
</evidence>
<evidence type="ECO:0000256" key="7">
    <source>
        <dbReference type="ARBA" id="ARBA00023172"/>
    </source>
</evidence>
<dbReference type="GO" id="GO:0015074">
    <property type="term" value="P:DNA integration"/>
    <property type="evidence" value="ECO:0007669"/>
    <property type="project" value="UniProtKB-KW"/>
</dbReference>
<dbReference type="EMBL" id="FNIG01000001">
    <property type="protein sequence ID" value="SDM92892.1"/>
    <property type="molecule type" value="Genomic_DNA"/>
</dbReference>
<comment type="subcellular location">
    <subcellularLocation>
        <location evidence="1">Cytoplasm</location>
    </subcellularLocation>
</comment>
<dbReference type="InterPro" id="IPR044068">
    <property type="entry name" value="CB"/>
</dbReference>
<dbReference type="Pfam" id="PF00589">
    <property type="entry name" value="Phage_integrase"/>
    <property type="match status" value="1"/>
</dbReference>
<dbReference type="InterPro" id="IPR002104">
    <property type="entry name" value="Integrase_catalytic"/>
</dbReference>
<dbReference type="STRING" id="237069.SAMN05216498_1054"/>
<dbReference type="Gene3D" id="1.10.150.130">
    <property type="match status" value="1"/>
</dbReference>
<evidence type="ECO:0000313" key="12">
    <source>
        <dbReference type="EMBL" id="SDM92892.1"/>
    </source>
</evidence>
<evidence type="ECO:0000313" key="13">
    <source>
        <dbReference type="Proteomes" id="UP000199334"/>
    </source>
</evidence>
<dbReference type="PROSITE" id="PS51898">
    <property type="entry name" value="TYR_RECOMBINASE"/>
    <property type="match status" value="1"/>
</dbReference>
<protein>
    <submittedName>
        <fullName evidence="12">Integrase/recombinase XerD</fullName>
    </submittedName>
</protein>
<dbReference type="GO" id="GO:0005737">
    <property type="term" value="C:cytoplasm"/>
    <property type="evidence" value="ECO:0007669"/>
    <property type="project" value="UniProtKB-SubCell"/>
</dbReference>
<evidence type="ECO:0000256" key="5">
    <source>
        <dbReference type="ARBA" id="ARBA00022908"/>
    </source>
</evidence>
<keyword evidence="5" id="KW-0229">DNA integration</keyword>
<sequence>MEKYWELTQALPNAFNQEVIQDFLLSLKLANCSKHTILYYRRFLERFFSVQEESFTQLQPEPILKWFTTHVSHLKESSYRHKLDILSSFYNFCIQEEYLEQSPIKRRWFPRLPKSIPKYLDKEDIARIRQESENTLRNQVLVEFFLTTGCRVREVHELNREDVDLESRTACVRGKGRKIRYVHFTAKCALLLGRYMDTCPKQSPALFVTLKKGNRLSIRGIQETIYKIGKKAGLSTKLYPHRFRHTFATELLSKGAELSFIGDELGHADIGTTQIYARLPQREIVALYRKFMG</sequence>
<keyword evidence="7" id="KW-0233">DNA recombination</keyword>
<dbReference type="SUPFAM" id="SSF56349">
    <property type="entry name" value="DNA breaking-rejoining enzymes"/>
    <property type="match status" value="1"/>
</dbReference>
<keyword evidence="13" id="KW-1185">Reference proteome</keyword>
<dbReference type="PROSITE" id="PS51900">
    <property type="entry name" value="CB"/>
    <property type="match status" value="1"/>
</dbReference>
<dbReference type="InterPro" id="IPR050090">
    <property type="entry name" value="Tyrosine_recombinase_XerCD"/>
</dbReference>
<dbReference type="InterPro" id="IPR010998">
    <property type="entry name" value="Integrase_recombinase_N"/>
</dbReference>
<dbReference type="GO" id="GO:0006310">
    <property type="term" value="P:DNA recombination"/>
    <property type="evidence" value="ECO:0007669"/>
    <property type="project" value="UniProtKB-KW"/>
</dbReference>
<dbReference type="InterPro" id="IPR011010">
    <property type="entry name" value="DNA_brk_join_enz"/>
</dbReference>
<evidence type="ECO:0000259" key="11">
    <source>
        <dbReference type="PROSITE" id="PS51900"/>
    </source>
</evidence>
<dbReference type="RefSeq" id="WP_093855538.1">
    <property type="nucleotide sequence ID" value="NZ_BJVZ01000030.1"/>
</dbReference>
<keyword evidence="6 9" id="KW-0238">DNA-binding</keyword>
<dbReference type="Gene3D" id="1.10.443.10">
    <property type="entry name" value="Intergrase catalytic core"/>
    <property type="match status" value="1"/>
</dbReference>
<dbReference type="InterPro" id="IPR004107">
    <property type="entry name" value="Integrase_SAM-like_N"/>
</dbReference>
<organism evidence="12 13">
    <name type="scientific">Tenuibacillus multivorans</name>
    <dbReference type="NCBI Taxonomy" id="237069"/>
    <lineage>
        <taxon>Bacteria</taxon>
        <taxon>Bacillati</taxon>
        <taxon>Bacillota</taxon>
        <taxon>Bacilli</taxon>
        <taxon>Bacillales</taxon>
        <taxon>Bacillaceae</taxon>
        <taxon>Tenuibacillus</taxon>
    </lineage>
</organism>
<evidence type="ECO:0000256" key="8">
    <source>
        <dbReference type="ARBA" id="ARBA00023306"/>
    </source>
</evidence>
<evidence type="ECO:0000256" key="9">
    <source>
        <dbReference type="PROSITE-ProRule" id="PRU01248"/>
    </source>
</evidence>
<dbReference type="Proteomes" id="UP000199334">
    <property type="component" value="Unassembled WGS sequence"/>
</dbReference>
<evidence type="ECO:0000256" key="3">
    <source>
        <dbReference type="ARBA" id="ARBA00022618"/>
    </source>
</evidence>
<dbReference type="AlphaFoldDB" id="A0A1G9X7Y8"/>
<evidence type="ECO:0000256" key="1">
    <source>
        <dbReference type="ARBA" id="ARBA00004496"/>
    </source>
</evidence>
<keyword evidence="8" id="KW-0131">Cell cycle</keyword>
<dbReference type="InterPro" id="IPR013762">
    <property type="entry name" value="Integrase-like_cat_sf"/>
</dbReference>